<reference evidence="2" key="1">
    <citation type="journal article" date="2011" name="PLoS ONE">
        <title>Ralstonia syzygii, the Blood Disease Bacterium and some Asian R. solanacearum strains form a single genomic species despite divergent lifestyles.</title>
        <authorList>
            <person name="Remenant B."/>
            <person name="de Cambiaire J.C."/>
            <person name="Cellier G."/>
            <person name="Jacobs J.M."/>
            <person name="Mangenot S."/>
            <person name="Barbe V."/>
            <person name="Lajus A."/>
            <person name="Vallenet D."/>
            <person name="Medigue C."/>
            <person name="Fegan M."/>
            <person name="Allen C."/>
            <person name="Prior P."/>
        </authorList>
    </citation>
    <scope>NUCLEOTIDE SEQUENCE</scope>
    <source>
        <strain evidence="2">R229</strain>
    </source>
</reference>
<feature type="compositionally biased region" description="Polar residues" evidence="1">
    <location>
        <begin position="33"/>
        <end position="58"/>
    </location>
</feature>
<feature type="region of interest" description="Disordered" evidence="1">
    <location>
        <begin position="31"/>
        <end position="82"/>
    </location>
</feature>
<sequence length="106" mass="12390">MGRTTVTLGLRFRGISFSRRAGTLAYAYEWERQQQPTPIESTTARNRANTGPQAQESPTENRRASGIGWRSAVRRSRSSRRWMPRRSSWWRLGKRNGLGTQRRIRR</sequence>
<accession>G2ZSM2</accession>
<proteinExistence type="predicted"/>
<gene>
    <name evidence="2" type="ORF">BDB_180075</name>
</gene>
<feature type="compositionally biased region" description="Basic residues" evidence="1">
    <location>
        <begin position="72"/>
        <end position="82"/>
    </location>
</feature>
<organism evidence="2">
    <name type="scientific">blood disease bacterium R229</name>
    <dbReference type="NCBI Taxonomy" id="741978"/>
    <lineage>
        <taxon>Bacteria</taxon>
        <taxon>Pseudomonadati</taxon>
        <taxon>Pseudomonadota</taxon>
        <taxon>Betaproteobacteria</taxon>
        <taxon>Burkholderiales</taxon>
        <taxon>Burkholderiaceae</taxon>
        <taxon>Ralstonia</taxon>
        <taxon>Ralstonia solanacearum species complex</taxon>
    </lineage>
</organism>
<name>G2ZSM2_9RALS</name>
<dbReference type="EMBL" id="FR854074">
    <property type="protein sequence ID" value="CCA82035.1"/>
    <property type="molecule type" value="Genomic_DNA"/>
</dbReference>
<reference evidence="2" key="2">
    <citation type="submission" date="2011-04" db="EMBL/GenBank/DDBJ databases">
        <authorList>
            <person name="Genoscope - CEA"/>
        </authorList>
    </citation>
    <scope>NUCLEOTIDE SEQUENCE</scope>
    <source>
        <strain evidence="2">R229</strain>
    </source>
</reference>
<protein>
    <submittedName>
        <fullName evidence="2">Uncharacterized protein</fullName>
    </submittedName>
</protein>
<evidence type="ECO:0000313" key="2">
    <source>
        <dbReference type="EMBL" id="CCA82035.1"/>
    </source>
</evidence>
<dbReference type="AlphaFoldDB" id="G2ZSM2"/>
<evidence type="ECO:0000256" key="1">
    <source>
        <dbReference type="SAM" id="MobiDB-lite"/>
    </source>
</evidence>